<proteinExistence type="predicted"/>
<accession>A0A382S204</accession>
<sequence>NESNILTITTFTVSSSDDCSSGGWELIAKHVDPDGFTDGTHVLFNANASNTFKENEGDNSSNTFMSIGNLTESNYVCDGKYKFKLEWDGMTVSSSGINKEVIWTQTSWLTSSTITDFEEIGSAGFGVNDPSLNNNFVGLGKSGHSTLCVLDGNGNISGTWSCVGAFRNIYAGVSGPLLKVASSMHLYIWKP</sequence>
<evidence type="ECO:0000313" key="1">
    <source>
        <dbReference type="EMBL" id="SVD03485.1"/>
    </source>
</evidence>
<feature type="non-terminal residue" evidence="1">
    <location>
        <position position="1"/>
    </location>
</feature>
<dbReference type="AlphaFoldDB" id="A0A382S204"/>
<protein>
    <submittedName>
        <fullName evidence="1">Uncharacterized protein</fullName>
    </submittedName>
</protein>
<dbReference type="EMBL" id="UINC01125568">
    <property type="protein sequence ID" value="SVD03485.1"/>
    <property type="molecule type" value="Genomic_DNA"/>
</dbReference>
<name>A0A382S204_9ZZZZ</name>
<reference evidence="1" key="1">
    <citation type="submission" date="2018-05" db="EMBL/GenBank/DDBJ databases">
        <authorList>
            <person name="Lanie J.A."/>
            <person name="Ng W.-L."/>
            <person name="Kazmierczak K.M."/>
            <person name="Andrzejewski T.M."/>
            <person name="Davidsen T.M."/>
            <person name="Wayne K.J."/>
            <person name="Tettelin H."/>
            <person name="Glass J.I."/>
            <person name="Rusch D."/>
            <person name="Podicherti R."/>
            <person name="Tsui H.-C.T."/>
            <person name="Winkler M.E."/>
        </authorList>
    </citation>
    <scope>NUCLEOTIDE SEQUENCE</scope>
</reference>
<gene>
    <name evidence="1" type="ORF">METZ01_LOCUS356339</name>
</gene>
<organism evidence="1">
    <name type="scientific">marine metagenome</name>
    <dbReference type="NCBI Taxonomy" id="408172"/>
    <lineage>
        <taxon>unclassified sequences</taxon>
        <taxon>metagenomes</taxon>
        <taxon>ecological metagenomes</taxon>
    </lineage>
</organism>